<reference evidence="1 2" key="1">
    <citation type="journal article" date="2024" name="G3 (Bethesda)">
        <title>Genome assembly of Hibiscus sabdariffa L. provides insights into metabolisms of medicinal natural products.</title>
        <authorList>
            <person name="Kim T."/>
        </authorList>
    </citation>
    <scope>NUCLEOTIDE SEQUENCE [LARGE SCALE GENOMIC DNA]</scope>
    <source>
        <strain evidence="1">TK-2024</strain>
        <tissue evidence="1">Old leaves</tissue>
    </source>
</reference>
<evidence type="ECO:0000313" key="1">
    <source>
        <dbReference type="EMBL" id="KAK9041927.1"/>
    </source>
</evidence>
<accession>A0ABR2TX14</accession>
<gene>
    <name evidence="1" type="ORF">V6N11_017013</name>
</gene>
<name>A0ABR2TX14_9ROSI</name>
<organism evidence="1 2">
    <name type="scientific">Hibiscus sabdariffa</name>
    <name type="common">roselle</name>
    <dbReference type="NCBI Taxonomy" id="183260"/>
    <lineage>
        <taxon>Eukaryota</taxon>
        <taxon>Viridiplantae</taxon>
        <taxon>Streptophyta</taxon>
        <taxon>Embryophyta</taxon>
        <taxon>Tracheophyta</taxon>
        <taxon>Spermatophyta</taxon>
        <taxon>Magnoliopsida</taxon>
        <taxon>eudicotyledons</taxon>
        <taxon>Gunneridae</taxon>
        <taxon>Pentapetalae</taxon>
        <taxon>rosids</taxon>
        <taxon>malvids</taxon>
        <taxon>Malvales</taxon>
        <taxon>Malvaceae</taxon>
        <taxon>Malvoideae</taxon>
        <taxon>Hibiscus</taxon>
    </lineage>
</organism>
<sequence>MNRVTDMLATLGRSQSMEGAVYVIPPSTMTIDAADDKSWWEDQLRAANSTINAVVELILKGDECVVAGGYKGGRP</sequence>
<comment type="caution">
    <text evidence="1">The sequence shown here is derived from an EMBL/GenBank/DDBJ whole genome shotgun (WGS) entry which is preliminary data.</text>
</comment>
<proteinExistence type="predicted"/>
<dbReference type="EMBL" id="JBBPBN010000004">
    <property type="protein sequence ID" value="KAK9041927.1"/>
    <property type="molecule type" value="Genomic_DNA"/>
</dbReference>
<protein>
    <submittedName>
        <fullName evidence="1">Uncharacterized protein</fullName>
    </submittedName>
</protein>
<evidence type="ECO:0000313" key="2">
    <source>
        <dbReference type="Proteomes" id="UP001396334"/>
    </source>
</evidence>
<dbReference type="Proteomes" id="UP001396334">
    <property type="component" value="Unassembled WGS sequence"/>
</dbReference>
<keyword evidence="2" id="KW-1185">Reference proteome</keyword>